<dbReference type="EMBL" id="JBCGBO010000024">
    <property type="protein sequence ID" value="KAK9181649.1"/>
    <property type="molecule type" value="Genomic_DNA"/>
</dbReference>
<name>A0AAP0LPJ3_9ROSI</name>
<sequence>MFSFKMCHVREEVMYWLSYYCMEFSCMAECTCICLYANAHVIPLIEGWFLIHMVVTNMAYMF</sequence>
<accession>A0AAP0LPJ3</accession>
<protein>
    <submittedName>
        <fullName evidence="1">Uncharacterized protein</fullName>
    </submittedName>
</protein>
<gene>
    <name evidence="1" type="ORF">WN944_024788</name>
</gene>
<proteinExistence type="predicted"/>
<reference evidence="1 2" key="1">
    <citation type="submission" date="2024-05" db="EMBL/GenBank/DDBJ databases">
        <title>Haplotype-resolved chromosome-level genome assembly of Huyou (Citrus changshanensis).</title>
        <authorList>
            <person name="Miao C."/>
            <person name="Chen W."/>
            <person name="Wu Y."/>
            <person name="Wang L."/>
            <person name="Zhao S."/>
            <person name="Grierson D."/>
            <person name="Xu C."/>
            <person name="Chen K."/>
        </authorList>
    </citation>
    <scope>NUCLEOTIDE SEQUENCE [LARGE SCALE GENOMIC DNA]</scope>
    <source>
        <strain evidence="1">01-14</strain>
        <tissue evidence="1">Leaf</tissue>
    </source>
</reference>
<comment type="caution">
    <text evidence="1">The sequence shown here is derived from an EMBL/GenBank/DDBJ whole genome shotgun (WGS) entry which is preliminary data.</text>
</comment>
<dbReference type="Proteomes" id="UP001428341">
    <property type="component" value="Unassembled WGS sequence"/>
</dbReference>
<dbReference type="AlphaFoldDB" id="A0AAP0LPJ3"/>
<organism evidence="1 2">
    <name type="scientific">Citrus x changshan-huyou</name>
    <dbReference type="NCBI Taxonomy" id="2935761"/>
    <lineage>
        <taxon>Eukaryota</taxon>
        <taxon>Viridiplantae</taxon>
        <taxon>Streptophyta</taxon>
        <taxon>Embryophyta</taxon>
        <taxon>Tracheophyta</taxon>
        <taxon>Spermatophyta</taxon>
        <taxon>Magnoliopsida</taxon>
        <taxon>eudicotyledons</taxon>
        <taxon>Gunneridae</taxon>
        <taxon>Pentapetalae</taxon>
        <taxon>rosids</taxon>
        <taxon>malvids</taxon>
        <taxon>Sapindales</taxon>
        <taxon>Rutaceae</taxon>
        <taxon>Aurantioideae</taxon>
        <taxon>Citrus</taxon>
    </lineage>
</organism>
<evidence type="ECO:0000313" key="2">
    <source>
        <dbReference type="Proteomes" id="UP001428341"/>
    </source>
</evidence>
<keyword evidence="2" id="KW-1185">Reference proteome</keyword>
<evidence type="ECO:0000313" key="1">
    <source>
        <dbReference type="EMBL" id="KAK9181649.1"/>
    </source>
</evidence>